<evidence type="ECO:0000313" key="1">
    <source>
        <dbReference type="EMBL" id="MCG2623169.1"/>
    </source>
</evidence>
<proteinExistence type="predicted"/>
<sequence>MDVARGCATVGHFGPLGVVIPVWEATAAAVADGIPFITREAEKGWQDAKVTAANLLAVAGDYLTAHPDGG</sequence>
<gene>
    <name evidence="1" type="ORF">LVY72_14820</name>
</gene>
<name>A0ABS9L917_9MICC</name>
<reference evidence="1" key="1">
    <citation type="submission" date="2022-01" db="EMBL/GenBank/DDBJ databases">
        <authorList>
            <person name="Jo J.-H."/>
            <person name="Im W.-T."/>
        </authorList>
    </citation>
    <scope>NUCLEOTIDE SEQUENCE</scope>
    <source>
        <strain evidence="1">I2-34</strain>
    </source>
</reference>
<accession>A0ABS9L917</accession>
<organism evidence="1 2">
    <name type="scientific">Arthrobacter hankyongi</name>
    <dbReference type="NCBI Taxonomy" id="2904801"/>
    <lineage>
        <taxon>Bacteria</taxon>
        <taxon>Bacillati</taxon>
        <taxon>Actinomycetota</taxon>
        <taxon>Actinomycetes</taxon>
        <taxon>Micrococcales</taxon>
        <taxon>Micrococcaceae</taxon>
        <taxon>Arthrobacter</taxon>
    </lineage>
</organism>
<comment type="caution">
    <text evidence="1">The sequence shown here is derived from an EMBL/GenBank/DDBJ whole genome shotgun (WGS) entry which is preliminary data.</text>
</comment>
<dbReference type="RefSeq" id="WP_237822204.1">
    <property type="nucleotide sequence ID" value="NZ_JAKLTQ010000011.1"/>
</dbReference>
<evidence type="ECO:0000313" key="2">
    <source>
        <dbReference type="Proteomes" id="UP001165368"/>
    </source>
</evidence>
<keyword evidence="2" id="KW-1185">Reference proteome</keyword>
<protein>
    <submittedName>
        <fullName evidence="1">Uncharacterized protein</fullName>
    </submittedName>
</protein>
<dbReference type="Proteomes" id="UP001165368">
    <property type="component" value="Unassembled WGS sequence"/>
</dbReference>
<dbReference type="EMBL" id="JAKLTQ010000011">
    <property type="protein sequence ID" value="MCG2623169.1"/>
    <property type="molecule type" value="Genomic_DNA"/>
</dbReference>